<dbReference type="EMBL" id="AY498730">
    <property type="protein sequence ID" value="AAS76664.1"/>
    <property type="molecule type" value="Genomic_DNA"/>
</dbReference>
<protein>
    <submittedName>
        <fullName evidence="2">Necessary for collagen adhesion protein</fullName>
    </submittedName>
</protein>
<proteinExistence type="predicted"/>
<feature type="chain" id="PRO_5004257723" evidence="1">
    <location>
        <begin position="21"/>
        <end position="236"/>
    </location>
</feature>
<keyword evidence="2" id="KW-0176">Collagen</keyword>
<dbReference type="Gene3D" id="3.30.1300.30">
    <property type="entry name" value="GSPII I/J protein-like"/>
    <property type="match status" value="1"/>
</dbReference>
<accession>Q5J668</accession>
<dbReference type="SUPFAM" id="SSF54523">
    <property type="entry name" value="Pili subunits"/>
    <property type="match status" value="1"/>
</dbReference>
<reference evidence="2" key="1">
    <citation type="journal article" date="2005" name="Infect. Immun.">
        <title>Haemophilus ducreyi Outer membrane determinants, including DsrA, define two clonal populations.</title>
        <authorList>
            <person name="White C.D."/>
            <person name="Leduc I."/>
            <person name="Olsen B."/>
            <person name="Jeter C."/>
            <person name="Harris C."/>
            <person name="Elkins C."/>
        </authorList>
    </citation>
    <scope>NUCLEOTIDE SEQUENCE</scope>
    <source>
        <strain evidence="2">HMC 112</strain>
    </source>
</reference>
<dbReference type="InterPro" id="IPR045584">
    <property type="entry name" value="Pilin-like"/>
</dbReference>
<gene>
    <name evidence="2" type="primary">ncaA</name>
</gene>
<feature type="signal peptide" evidence="1">
    <location>
        <begin position="1"/>
        <end position="20"/>
    </location>
</feature>
<evidence type="ECO:0000313" key="2">
    <source>
        <dbReference type="EMBL" id="AAS76664.1"/>
    </source>
</evidence>
<organism evidence="2">
    <name type="scientific">Haemophilus ducreyi</name>
    <dbReference type="NCBI Taxonomy" id="730"/>
    <lineage>
        <taxon>Bacteria</taxon>
        <taxon>Pseudomonadati</taxon>
        <taxon>Pseudomonadota</taxon>
        <taxon>Gammaproteobacteria</taxon>
        <taxon>Pasteurellales</taxon>
        <taxon>Pasteurellaceae</taxon>
        <taxon>Haemophilus</taxon>
    </lineage>
</organism>
<keyword evidence="1" id="KW-0732">Signal</keyword>
<evidence type="ECO:0000256" key="1">
    <source>
        <dbReference type="SAM" id="SignalP"/>
    </source>
</evidence>
<name>Q5J668_HAEDC</name>
<dbReference type="AlphaFoldDB" id="Q5J668"/>
<sequence>MKKIITILCLACGFSNFGHAIVTPGGIPPKCYEFLYPKGTNVLSKLQTTPNDNQLEQINLSDCKLDFPWSPLNTFADYPENRRIETLLDLWRGVRWNRGYLQEHNANLYDLYQRMNALESLSGLGNSESIAEFTKTIYPLIGGEILKQVNQKVHELRKETYMNTANTAAMSSLNFGNSQGISFGAAIGGHKGQHSLALGTAYTDYQTQVNVKIALPVRQPKPSNITYGIGFVYNFQ</sequence>